<dbReference type="FunCoup" id="C4R2V6">
    <property type="interactions" value="1324"/>
</dbReference>
<feature type="transmembrane region" description="Helical" evidence="6">
    <location>
        <begin position="160"/>
        <end position="182"/>
    </location>
</feature>
<evidence type="ECO:0000256" key="5">
    <source>
        <dbReference type="SAM" id="MobiDB-lite"/>
    </source>
</evidence>
<dbReference type="SUPFAM" id="SSF54001">
    <property type="entry name" value="Cysteine proteinases"/>
    <property type="match status" value="1"/>
</dbReference>
<dbReference type="PROSITE" id="PS50600">
    <property type="entry name" value="ULP_PROTEASE"/>
    <property type="match status" value="1"/>
</dbReference>
<keyword evidence="6" id="KW-0812">Transmembrane</keyword>
<reference evidence="8 9" key="1">
    <citation type="journal article" date="2009" name="Nat. Biotechnol.">
        <title>Genome sequence of the recombinant protein production host Pichia pastoris.</title>
        <authorList>
            <person name="De Schutter K."/>
            <person name="Lin Y.C."/>
            <person name="Tiels P."/>
            <person name="Van Hecke A."/>
            <person name="Glinka S."/>
            <person name="Weber-Lehmann J."/>
            <person name="Rouze P."/>
            <person name="Van de Peer Y."/>
            <person name="Callewaert N."/>
        </authorList>
    </citation>
    <scope>NUCLEOTIDE SEQUENCE [LARGE SCALE GENOMIC DNA]</scope>
    <source>
        <strain evidence="9">GS115 / ATCC 20864</strain>
    </source>
</reference>
<dbReference type="SMR" id="C4R2V6"/>
<evidence type="ECO:0000256" key="1">
    <source>
        <dbReference type="ARBA" id="ARBA00005234"/>
    </source>
</evidence>
<keyword evidence="9" id="KW-1185">Reference proteome</keyword>
<gene>
    <name evidence="8" type="ordered locus">PAS_chr2-2_0097</name>
</gene>
<accession>C4R2V6</accession>
<proteinExistence type="inferred from homology"/>
<feature type="compositionally biased region" description="Polar residues" evidence="5">
    <location>
        <begin position="83"/>
        <end position="93"/>
    </location>
</feature>
<dbReference type="GO" id="GO:0016926">
    <property type="term" value="P:protein desumoylation"/>
    <property type="evidence" value="ECO:0007669"/>
    <property type="project" value="TreeGrafter"/>
</dbReference>
<evidence type="ECO:0000256" key="2">
    <source>
        <dbReference type="ARBA" id="ARBA00022670"/>
    </source>
</evidence>
<dbReference type="RefSeq" id="XP_002492110.1">
    <property type="nucleotide sequence ID" value="XM_002492065.1"/>
</dbReference>
<dbReference type="InterPro" id="IPR003653">
    <property type="entry name" value="Peptidase_C48_C"/>
</dbReference>
<evidence type="ECO:0000256" key="4">
    <source>
        <dbReference type="ARBA" id="ARBA00022807"/>
    </source>
</evidence>
<dbReference type="GO" id="GO:0016929">
    <property type="term" value="F:deSUMOylase activity"/>
    <property type="evidence" value="ECO:0007669"/>
    <property type="project" value="TreeGrafter"/>
</dbReference>
<dbReference type="Pfam" id="PF02902">
    <property type="entry name" value="Peptidase_C48"/>
    <property type="match status" value="1"/>
</dbReference>
<dbReference type="MEROPS" id="C48.001"/>
<keyword evidence="4" id="KW-0788">Thiol protease</keyword>
<evidence type="ECO:0000259" key="7">
    <source>
        <dbReference type="PROSITE" id="PS50600"/>
    </source>
</evidence>
<sequence>MTYGLEDSEKWNSTALLLDKNPLDSVRKRRIEAHITDSSKLRTYHGTLNSTISFRNLQNFRDIQKDPAPEKSNTDTFQTYQNKQVSYSSNSPKPSGITDPVSTKDQFRQNLQDGQALFNKFLNTSKADNPQNAGSKQISTPISMESIQYKTLSLKLLRMILSMTVVICLFIIKLLTLMVGFLKSKTETRFAQPSSFDDLQKESAQNVAADNTHIQFHQDSNINASTPINPNLNVFKKAPASIHPRNQVQAKLLNAQFGTPSGISSPIISDFISPNDMGTPIDHQNFEKKTDASTFNWQYDAPINHASQTFSDGGYGTHFYTSKKSSNQKNTETSFLKKLFAKDTTVLDLAPIDTNADSMEIWQPSINKSHDKKINDMFELTQRLRASLMAEEQQKKPPTQDLLLDSFFKRNELLITKRNNWTEDNKYEKLENDYETYQAIMQEKKKREELIQLEKSSLLPLVQPLKLEYLNLVQKYWNSKDLTKKIVTGISAEVFVRDLKTLINSRWINDSVIDFYLSLVSHRSTQSSFLPSVFAFTTHFYTTFTSRGYESVKRWAKRRKVDITKLDYVFVPINILNSHWALGVIDNKRKRFQYYDSLKGEGQTPVLNHLRTFALKEAERIYGDKVPINFHEYLLDYNTNSPQQKNGSDCGVFTCATVEFLSREKALKFSQTDMPLIRQRMAYEIITGKLLE</sequence>
<dbReference type="HOGENOM" id="CLU_398010_0_0_1"/>
<keyword evidence="6" id="KW-0472">Membrane</keyword>
<dbReference type="eggNOG" id="KOG0778">
    <property type="taxonomic scope" value="Eukaryota"/>
</dbReference>
<feature type="region of interest" description="Disordered" evidence="5">
    <location>
        <begin position="83"/>
        <end position="102"/>
    </location>
</feature>
<organism evidence="8 9">
    <name type="scientific">Komagataella phaffii (strain GS115 / ATCC 20864)</name>
    <name type="common">Yeast</name>
    <name type="synonym">Pichia pastoris</name>
    <dbReference type="NCBI Taxonomy" id="644223"/>
    <lineage>
        <taxon>Eukaryota</taxon>
        <taxon>Fungi</taxon>
        <taxon>Dikarya</taxon>
        <taxon>Ascomycota</taxon>
        <taxon>Saccharomycotina</taxon>
        <taxon>Pichiomycetes</taxon>
        <taxon>Pichiales</taxon>
        <taxon>Pichiaceae</taxon>
        <taxon>Komagataella</taxon>
    </lineage>
</organism>
<dbReference type="EMBL" id="FN392320">
    <property type="protein sequence ID" value="CAY69830.1"/>
    <property type="molecule type" value="Genomic_DNA"/>
</dbReference>
<evidence type="ECO:0000313" key="8">
    <source>
        <dbReference type="EMBL" id="CAY69830.1"/>
    </source>
</evidence>
<dbReference type="Gene3D" id="3.40.395.10">
    <property type="entry name" value="Adenoviral Proteinase, Chain A"/>
    <property type="match status" value="1"/>
</dbReference>
<dbReference type="GeneID" id="8199201"/>
<comment type="similarity">
    <text evidence="1">Belongs to the peptidase C48 family.</text>
</comment>
<evidence type="ECO:0000256" key="3">
    <source>
        <dbReference type="ARBA" id="ARBA00022801"/>
    </source>
</evidence>
<evidence type="ECO:0000313" key="9">
    <source>
        <dbReference type="Proteomes" id="UP000000314"/>
    </source>
</evidence>
<dbReference type="PANTHER" id="PTHR12606:SF141">
    <property type="entry name" value="GH15225P-RELATED"/>
    <property type="match status" value="1"/>
</dbReference>
<name>C4R2V6_KOMPG</name>
<dbReference type="GO" id="GO:0005634">
    <property type="term" value="C:nucleus"/>
    <property type="evidence" value="ECO:0007669"/>
    <property type="project" value="TreeGrafter"/>
</dbReference>
<protein>
    <submittedName>
        <fullName evidence="8">Ubl (Ubiquitin-like protein)-specific protease that cleaves Smt3p protein conjugates</fullName>
    </submittedName>
</protein>
<dbReference type="KEGG" id="ppa:PAS_chr2-2_0097"/>
<evidence type="ECO:0000256" key="6">
    <source>
        <dbReference type="SAM" id="Phobius"/>
    </source>
</evidence>
<dbReference type="Proteomes" id="UP000000314">
    <property type="component" value="Chromosome 2"/>
</dbReference>
<dbReference type="InterPro" id="IPR038765">
    <property type="entry name" value="Papain-like_cys_pep_sf"/>
</dbReference>
<keyword evidence="3" id="KW-0378">Hydrolase</keyword>
<keyword evidence="2" id="KW-0645">Protease</keyword>
<dbReference type="AlphaFoldDB" id="C4R2V6"/>
<keyword evidence="6" id="KW-1133">Transmembrane helix</keyword>
<dbReference type="GO" id="GO:0006508">
    <property type="term" value="P:proteolysis"/>
    <property type="evidence" value="ECO:0007669"/>
    <property type="project" value="UniProtKB-KW"/>
</dbReference>
<dbReference type="STRING" id="644223.C4R2V6"/>
<dbReference type="OrthoDB" id="1939479at2759"/>
<dbReference type="InParanoid" id="C4R2V6"/>
<feature type="domain" description="Ubiquitin-like protease family profile" evidence="7">
    <location>
        <begin position="492"/>
        <end position="661"/>
    </location>
</feature>
<dbReference type="PANTHER" id="PTHR12606">
    <property type="entry name" value="SENTRIN/SUMO-SPECIFIC PROTEASE"/>
    <property type="match status" value="1"/>
</dbReference>